<evidence type="ECO:0000313" key="2">
    <source>
        <dbReference type="EMBL" id="MEQ3362132.1"/>
    </source>
</evidence>
<evidence type="ECO:0008006" key="4">
    <source>
        <dbReference type="Google" id="ProtNLM"/>
    </source>
</evidence>
<accession>A0ABV1JDI9</accession>
<gene>
    <name evidence="2" type="ORF">AAA083_03970</name>
</gene>
<keyword evidence="1" id="KW-0472">Membrane</keyword>
<evidence type="ECO:0000313" key="3">
    <source>
        <dbReference type="Proteomes" id="UP001487305"/>
    </source>
</evidence>
<sequence>MELESCTAACLGDGLMPLAIGGVIVVALVVLVIAFVFMKRKR</sequence>
<dbReference type="Proteomes" id="UP001487305">
    <property type="component" value="Unassembled WGS sequence"/>
</dbReference>
<reference evidence="2 3" key="1">
    <citation type="submission" date="2024-04" db="EMBL/GenBank/DDBJ databases">
        <title>Human intestinal bacterial collection.</title>
        <authorList>
            <person name="Pauvert C."/>
            <person name="Hitch T.C.A."/>
            <person name="Clavel T."/>
        </authorList>
    </citation>
    <scope>NUCLEOTIDE SEQUENCE [LARGE SCALE GENOMIC DNA]</scope>
    <source>
        <strain evidence="2 3">CLA-KB-H42</strain>
    </source>
</reference>
<keyword evidence="1" id="KW-1133">Transmembrane helix</keyword>
<keyword evidence="3" id="KW-1185">Reference proteome</keyword>
<dbReference type="EMBL" id="JBBNOP010000002">
    <property type="protein sequence ID" value="MEQ3362132.1"/>
    <property type="molecule type" value="Genomic_DNA"/>
</dbReference>
<feature type="transmembrane region" description="Helical" evidence="1">
    <location>
        <begin position="15"/>
        <end position="38"/>
    </location>
</feature>
<keyword evidence="1" id="KW-0812">Transmembrane</keyword>
<comment type="caution">
    <text evidence="2">The sequence shown here is derived from an EMBL/GenBank/DDBJ whole genome shotgun (WGS) entry which is preliminary data.</text>
</comment>
<organism evidence="2 3">
    <name type="scientific">Raoultibacter massiliensis</name>
    <dbReference type="NCBI Taxonomy" id="1852371"/>
    <lineage>
        <taxon>Bacteria</taxon>
        <taxon>Bacillati</taxon>
        <taxon>Actinomycetota</taxon>
        <taxon>Coriobacteriia</taxon>
        <taxon>Eggerthellales</taxon>
        <taxon>Eggerthellaceae</taxon>
        <taxon>Raoultibacter</taxon>
    </lineage>
</organism>
<protein>
    <recommendedName>
        <fullName evidence="4">LPXTG cell wall anchor domain-containing protein</fullName>
    </recommendedName>
</protein>
<evidence type="ECO:0000256" key="1">
    <source>
        <dbReference type="SAM" id="Phobius"/>
    </source>
</evidence>
<dbReference type="RefSeq" id="WP_349227188.1">
    <property type="nucleotide sequence ID" value="NZ_DBFADM010000021.1"/>
</dbReference>
<proteinExistence type="predicted"/>
<name>A0ABV1JDI9_9ACTN</name>